<dbReference type="EMBL" id="CAWYQH010000102">
    <property type="protein sequence ID" value="CAK8686397.1"/>
    <property type="molecule type" value="Genomic_DNA"/>
</dbReference>
<dbReference type="InterPro" id="IPR050365">
    <property type="entry name" value="TIM50"/>
</dbReference>
<proteinExistence type="inferred from homology"/>
<feature type="compositionally biased region" description="Polar residues" evidence="2">
    <location>
        <begin position="131"/>
        <end position="149"/>
    </location>
</feature>
<organism evidence="4 5">
    <name type="scientific">Clavelina lepadiformis</name>
    <name type="common">Light-bulb sea squirt</name>
    <name type="synonym">Ascidia lepadiformis</name>
    <dbReference type="NCBI Taxonomy" id="159417"/>
    <lineage>
        <taxon>Eukaryota</taxon>
        <taxon>Metazoa</taxon>
        <taxon>Chordata</taxon>
        <taxon>Tunicata</taxon>
        <taxon>Ascidiacea</taxon>
        <taxon>Aplousobranchia</taxon>
        <taxon>Clavelinidae</taxon>
        <taxon>Clavelina</taxon>
    </lineage>
</organism>
<comment type="caution">
    <text evidence="4">The sequence shown here is derived from an EMBL/GenBank/DDBJ whole genome shotgun (WGS) entry which is preliminary data.</text>
</comment>
<evidence type="ECO:0000256" key="1">
    <source>
        <dbReference type="RuleBase" id="RU365079"/>
    </source>
</evidence>
<dbReference type="InterPro" id="IPR023214">
    <property type="entry name" value="HAD_sf"/>
</dbReference>
<feature type="compositionally biased region" description="Basic and acidic residues" evidence="2">
    <location>
        <begin position="189"/>
        <end position="201"/>
    </location>
</feature>
<comment type="subcellular location">
    <subcellularLocation>
        <location evidence="1">Mitochondrion inner membrane</location>
        <topology evidence="1">Single-pass membrane protein</topology>
    </subcellularLocation>
</comment>
<comment type="subunit">
    <text evidence="1">Component of the TIM23 complex.</text>
</comment>
<dbReference type="Proteomes" id="UP001642483">
    <property type="component" value="Unassembled WGS sequence"/>
</dbReference>
<keyword evidence="1" id="KW-0809">Transit peptide</keyword>
<keyword evidence="1" id="KW-0813">Transport</keyword>
<name>A0ABP0G5E9_CLALP</name>
<feature type="region of interest" description="Disordered" evidence="2">
    <location>
        <begin position="174"/>
        <end position="201"/>
    </location>
</feature>
<comment type="similarity">
    <text evidence="1">Belongs to the TIM50 family.</text>
</comment>
<dbReference type="InterPro" id="IPR004274">
    <property type="entry name" value="FCP1_dom"/>
</dbReference>
<reference evidence="4 5" key="1">
    <citation type="submission" date="2024-02" db="EMBL/GenBank/DDBJ databases">
        <authorList>
            <person name="Daric V."/>
            <person name="Darras S."/>
        </authorList>
    </citation>
    <scope>NUCLEOTIDE SEQUENCE [LARGE SCALE GENOMIC DNA]</scope>
</reference>
<dbReference type="Gene3D" id="3.40.50.1000">
    <property type="entry name" value="HAD superfamily/HAD-like"/>
    <property type="match status" value="1"/>
</dbReference>
<evidence type="ECO:0000259" key="3">
    <source>
        <dbReference type="PROSITE" id="PS50969"/>
    </source>
</evidence>
<keyword evidence="5" id="KW-1185">Reference proteome</keyword>
<feature type="domain" description="FCP1 homology" evidence="3">
    <location>
        <begin position="287"/>
        <end position="447"/>
    </location>
</feature>
<keyword evidence="1" id="KW-0653">Protein transport</keyword>
<feature type="region of interest" description="Disordered" evidence="2">
    <location>
        <begin position="131"/>
        <end position="158"/>
    </location>
</feature>
<evidence type="ECO:0000256" key="2">
    <source>
        <dbReference type="SAM" id="MobiDB-lite"/>
    </source>
</evidence>
<accession>A0ABP0G5E9</accession>
<sequence>MALRLWTNGLGNKPWKKVTNCVRHFDNSQSQDKSNNLDKRNISKCVAPSTTTLLRSLTSIKQPSIKLTNDFGDGNVEKTGKNDLTEKVNELLMQRKLDIVPLSESPQEHLSSFKIFERRSSSLYSIPLQAQRRNYSTSSSATSDGTNSPEFLEKEGNITEENVKKIMENAKEFSCNTNEAQNEKEDDSSDTKKDGNEEKKESAFLRSQRYASWVLLGTIGIGTPLFILQNGGPKMDEFGDAIPDEFSDSPVVLAYIKRSWGEINMVKREIIEPSSKKLLPDPLQEPYYQPPYTLVVELMDVFLHPVYDSVTGWRFKKRPGIDYFLSQVGPPLFEVVVFTRETGMTAFPLIDSMDQKGYIMYRLFRDAARYKSGFSLGNPFNGEFPKLDPYYQKDLKYLNRDLKRVIMVDCDKRAFERQPLNGLCLTKWDGSSNDTALYDLAALLRTIATSNVDDVRPVLGHYSQSDNPLEAFKQAQARMQEDVQMPVRSNVPSSFFPGTSNAVSSFIKRR</sequence>
<evidence type="ECO:0000313" key="4">
    <source>
        <dbReference type="EMBL" id="CAK8686397.1"/>
    </source>
</evidence>
<dbReference type="InterPro" id="IPR036412">
    <property type="entry name" value="HAD-like_sf"/>
</dbReference>
<comment type="function">
    <text evidence="1">Essential component of the TIM23 complex, a complex that mediates the translocation of transit peptide-containing proteins across the mitochondrial inner membrane.</text>
</comment>
<evidence type="ECO:0000313" key="5">
    <source>
        <dbReference type="Proteomes" id="UP001642483"/>
    </source>
</evidence>
<dbReference type="CDD" id="cd07521">
    <property type="entry name" value="HAD_FCP1-like"/>
    <property type="match status" value="1"/>
</dbReference>
<dbReference type="PANTHER" id="PTHR12210">
    <property type="entry name" value="DULLARD PROTEIN PHOSPHATASE"/>
    <property type="match status" value="1"/>
</dbReference>
<protein>
    <recommendedName>
        <fullName evidence="1">Mitochondrial import inner membrane translocase subunit TIM50</fullName>
    </recommendedName>
</protein>
<dbReference type="PROSITE" id="PS50969">
    <property type="entry name" value="FCP1"/>
    <property type="match status" value="1"/>
</dbReference>
<gene>
    <name evidence="4" type="ORF">CVLEPA_LOCUS18336</name>
</gene>
<dbReference type="Pfam" id="PF03031">
    <property type="entry name" value="NIF"/>
    <property type="match status" value="1"/>
</dbReference>
<dbReference type="SMART" id="SM00577">
    <property type="entry name" value="CPDc"/>
    <property type="match status" value="1"/>
</dbReference>
<keyword evidence="1" id="KW-0811">Translocation</keyword>
<dbReference type="SUPFAM" id="SSF56784">
    <property type="entry name" value="HAD-like"/>
    <property type="match status" value="1"/>
</dbReference>
<keyword evidence="1" id="KW-0496">Mitochondrion</keyword>